<accession>A0AA86MZR4</accession>
<feature type="domain" description="Ppx/GppA phosphatase N-terminal" evidence="2">
    <location>
        <begin position="27"/>
        <end position="309"/>
    </location>
</feature>
<protein>
    <submittedName>
        <fullName evidence="4">Exopolyphosphatase</fullName>
    </submittedName>
</protein>
<dbReference type="Pfam" id="PF02541">
    <property type="entry name" value="Ppx-GppA"/>
    <property type="match status" value="1"/>
</dbReference>
<feature type="domain" description="Ppx/GppA phosphatase C-terminal" evidence="3">
    <location>
        <begin position="322"/>
        <end position="464"/>
    </location>
</feature>
<dbReference type="RefSeq" id="WP_289268785.1">
    <property type="nucleotide sequence ID" value="NZ_OX365700.1"/>
</dbReference>
<dbReference type="InterPro" id="IPR003607">
    <property type="entry name" value="HD/PDEase_dom"/>
</dbReference>
<dbReference type="Gene3D" id="1.10.3210.10">
    <property type="entry name" value="Hypothetical protein af1432"/>
    <property type="match status" value="1"/>
</dbReference>
<reference evidence="4" key="1">
    <citation type="submission" date="2022-10" db="EMBL/GenBank/DDBJ databases">
        <authorList>
            <person name="Koch H."/>
        </authorList>
    </citation>
    <scope>NUCLEOTIDE SEQUENCE</scope>
    <source>
        <strain evidence="4">DNF</strain>
    </source>
</reference>
<evidence type="ECO:0000313" key="4">
    <source>
        <dbReference type="EMBL" id="CAI4032036.1"/>
    </source>
</evidence>
<evidence type="ECO:0000259" key="2">
    <source>
        <dbReference type="Pfam" id="PF02541"/>
    </source>
</evidence>
<gene>
    <name evidence="4" type="ORF">DNFV4_02461</name>
</gene>
<dbReference type="InterPro" id="IPR048950">
    <property type="entry name" value="Ppx_GppA_C"/>
</dbReference>
<dbReference type="AlphaFoldDB" id="A0AA86MZR4"/>
<organism evidence="4 5">
    <name type="scientific">Nitrospira tepida</name>
    <dbReference type="NCBI Taxonomy" id="2973512"/>
    <lineage>
        <taxon>Bacteria</taxon>
        <taxon>Pseudomonadati</taxon>
        <taxon>Nitrospirota</taxon>
        <taxon>Nitrospiria</taxon>
        <taxon>Nitrospirales</taxon>
        <taxon>Nitrospiraceae</taxon>
        <taxon>Nitrospira</taxon>
    </lineage>
</organism>
<proteinExistence type="predicted"/>
<keyword evidence="5" id="KW-1185">Reference proteome</keyword>
<dbReference type="Gene3D" id="3.30.420.40">
    <property type="match status" value="1"/>
</dbReference>
<dbReference type="InterPro" id="IPR030673">
    <property type="entry name" value="PyroPPase_GppA_Ppx"/>
</dbReference>
<dbReference type="Pfam" id="PF21447">
    <property type="entry name" value="Ppx-GppA_III"/>
    <property type="match status" value="1"/>
</dbReference>
<evidence type="ECO:0000259" key="3">
    <source>
        <dbReference type="Pfam" id="PF21447"/>
    </source>
</evidence>
<dbReference type="SUPFAM" id="SSF53067">
    <property type="entry name" value="Actin-like ATPase domain"/>
    <property type="match status" value="2"/>
</dbReference>
<dbReference type="EMBL" id="OX365700">
    <property type="protein sequence ID" value="CAI4032036.1"/>
    <property type="molecule type" value="Genomic_DNA"/>
</dbReference>
<dbReference type="PANTHER" id="PTHR30005">
    <property type="entry name" value="EXOPOLYPHOSPHATASE"/>
    <property type="match status" value="1"/>
</dbReference>
<dbReference type="KEGG" id="nti:DNFV4_02461"/>
<name>A0AA86MZR4_9BACT</name>
<dbReference type="Proteomes" id="UP001179121">
    <property type="component" value="Chromosome"/>
</dbReference>
<dbReference type="PANTHER" id="PTHR30005:SF0">
    <property type="entry name" value="RETROGRADE REGULATION PROTEIN 2"/>
    <property type="match status" value="1"/>
</dbReference>
<evidence type="ECO:0000256" key="1">
    <source>
        <dbReference type="ARBA" id="ARBA00022801"/>
    </source>
</evidence>
<sequence length="517" mass="57921">MAKLGILDIGTNSIHLVLAEVEPDFSYKIVDRLKDITRLGDGAFVARRLSDSAVARGLEVIRNLVRLARNRGFERIEAVATSAVREARNGGQFLEQIARETGLTVRVITGSEEARLIFLGVQHSMTLTERPILVVDVGGGSVELMAGNREGLLRGCSLKLGAIRLKDLYLHRNPNSKSMQKQMRALIRTQLEEAFKDFRRTRFERIVATSGMAGNLAEVIHLERTGRPLPQLNLATVARKDLEAIEARLGRSGPKERLAIPGIDPKRADTLFPAATVLRMVLELCEAEELIISDKAIREGVIYDFIQRHREKIKAEQEIPDVRRRNVIGLARRCQVPLDHGDHVAKLALQLFDQTRAVHGYGRKEREWLEYAALLHDVGYMINPRQHHKHTYYLIKHSDLSGFQSEEIEVIANVARYHRRSHPQKKHGSFGALSGTIRRVIEILSAMLRVADGLDRSHFAVVRSLQVRLGATITISLQTAGDVELELWAAKGRADLLEKVLGRKVQFVKIRAKGAAA</sequence>
<dbReference type="InterPro" id="IPR003695">
    <property type="entry name" value="Ppx_GppA_N"/>
</dbReference>
<dbReference type="GO" id="GO:0016462">
    <property type="term" value="F:pyrophosphatase activity"/>
    <property type="evidence" value="ECO:0007669"/>
    <property type="project" value="TreeGrafter"/>
</dbReference>
<dbReference type="InterPro" id="IPR050273">
    <property type="entry name" value="GppA/Ppx_hydrolase"/>
</dbReference>
<dbReference type="PIRSF" id="PIRSF001267">
    <property type="entry name" value="Pyrophosphatase_GppA_Ppx"/>
    <property type="match status" value="1"/>
</dbReference>
<dbReference type="InterPro" id="IPR043129">
    <property type="entry name" value="ATPase_NBD"/>
</dbReference>
<dbReference type="CDD" id="cd24006">
    <property type="entry name" value="ASKHA_NBD_PPX_GppA"/>
    <property type="match status" value="1"/>
</dbReference>
<keyword evidence="1" id="KW-0378">Hydrolase</keyword>
<evidence type="ECO:0000313" key="5">
    <source>
        <dbReference type="Proteomes" id="UP001179121"/>
    </source>
</evidence>
<dbReference type="CDD" id="cd00077">
    <property type="entry name" value="HDc"/>
    <property type="match status" value="1"/>
</dbReference>
<dbReference type="FunFam" id="1.10.3210.10:FF:000025">
    <property type="entry name" value="Exopolyphosphatase"/>
    <property type="match status" value="1"/>
</dbReference>
<dbReference type="SUPFAM" id="SSF109604">
    <property type="entry name" value="HD-domain/PDEase-like"/>
    <property type="match status" value="1"/>
</dbReference>
<dbReference type="Gene3D" id="3.30.420.150">
    <property type="entry name" value="Exopolyphosphatase. Domain 2"/>
    <property type="match status" value="1"/>
</dbReference>